<proteinExistence type="predicted"/>
<reference evidence="2 3" key="1">
    <citation type="submission" date="2019-05" db="EMBL/GenBank/DDBJ databases">
        <title>Another draft genome of Portunus trituberculatus and its Hox gene families provides insights of decapod evolution.</title>
        <authorList>
            <person name="Jeong J.-H."/>
            <person name="Song I."/>
            <person name="Kim S."/>
            <person name="Choi T."/>
            <person name="Kim D."/>
            <person name="Ryu S."/>
            <person name="Kim W."/>
        </authorList>
    </citation>
    <scope>NUCLEOTIDE SEQUENCE [LARGE SCALE GENOMIC DNA]</scope>
    <source>
        <tissue evidence="2">Muscle</tissue>
    </source>
</reference>
<evidence type="ECO:0000256" key="1">
    <source>
        <dbReference type="SAM" id="SignalP"/>
    </source>
</evidence>
<keyword evidence="3" id="KW-1185">Reference proteome</keyword>
<accession>A0A5B7H014</accession>
<gene>
    <name evidence="2" type="ORF">E2C01_057451</name>
</gene>
<protein>
    <submittedName>
        <fullName evidence="2">Uncharacterized protein</fullName>
    </submittedName>
</protein>
<sequence length="75" mass="8638">MREARKLIALLATILTPSTVSTVFKSADSINPYVPAIVYERLHQWVRSDGDRSRNQEFSRLMFELHARFLESDGV</sequence>
<feature type="chain" id="PRO_5022834433" evidence="1">
    <location>
        <begin position="23"/>
        <end position="75"/>
    </location>
</feature>
<organism evidence="2 3">
    <name type="scientific">Portunus trituberculatus</name>
    <name type="common">Swimming crab</name>
    <name type="synonym">Neptunus trituberculatus</name>
    <dbReference type="NCBI Taxonomy" id="210409"/>
    <lineage>
        <taxon>Eukaryota</taxon>
        <taxon>Metazoa</taxon>
        <taxon>Ecdysozoa</taxon>
        <taxon>Arthropoda</taxon>
        <taxon>Crustacea</taxon>
        <taxon>Multicrustacea</taxon>
        <taxon>Malacostraca</taxon>
        <taxon>Eumalacostraca</taxon>
        <taxon>Eucarida</taxon>
        <taxon>Decapoda</taxon>
        <taxon>Pleocyemata</taxon>
        <taxon>Brachyura</taxon>
        <taxon>Eubrachyura</taxon>
        <taxon>Portunoidea</taxon>
        <taxon>Portunidae</taxon>
        <taxon>Portuninae</taxon>
        <taxon>Portunus</taxon>
    </lineage>
</organism>
<keyword evidence="1" id="KW-0732">Signal</keyword>
<comment type="caution">
    <text evidence="2">The sequence shown here is derived from an EMBL/GenBank/DDBJ whole genome shotgun (WGS) entry which is preliminary data.</text>
</comment>
<name>A0A5B7H014_PORTR</name>
<dbReference type="EMBL" id="VSRR010020698">
    <property type="protein sequence ID" value="MPC63353.1"/>
    <property type="molecule type" value="Genomic_DNA"/>
</dbReference>
<dbReference type="Proteomes" id="UP000324222">
    <property type="component" value="Unassembled WGS sequence"/>
</dbReference>
<feature type="signal peptide" evidence="1">
    <location>
        <begin position="1"/>
        <end position="22"/>
    </location>
</feature>
<dbReference type="AlphaFoldDB" id="A0A5B7H014"/>
<evidence type="ECO:0000313" key="2">
    <source>
        <dbReference type="EMBL" id="MPC63353.1"/>
    </source>
</evidence>
<evidence type="ECO:0000313" key="3">
    <source>
        <dbReference type="Proteomes" id="UP000324222"/>
    </source>
</evidence>